<evidence type="ECO:0000313" key="2">
    <source>
        <dbReference type="EnsemblPlants" id="OMERI01G25280.1"/>
    </source>
</evidence>
<proteinExistence type="predicted"/>
<dbReference type="HOGENOM" id="CLU_2945613_0_0_1"/>
<organism evidence="2">
    <name type="scientific">Oryza meridionalis</name>
    <dbReference type="NCBI Taxonomy" id="40149"/>
    <lineage>
        <taxon>Eukaryota</taxon>
        <taxon>Viridiplantae</taxon>
        <taxon>Streptophyta</taxon>
        <taxon>Embryophyta</taxon>
        <taxon>Tracheophyta</taxon>
        <taxon>Spermatophyta</taxon>
        <taxon>Magnoliopsida</taxon>
        <taxon>Liliopsida</taxon>
        <taxon>Poales</taxon>
        <taxon>Poaceae</taxon>
        <taxon>BOP clade</taxon>
        <taxon>Oryzoideae</taxon>
        <taxon>Oryzeae</taxon>
        <taxon>Oryzinae</taxon>
        <taxon>Oryza</taxon>
    </lineage>
</organism>
<sequence>MPKKKGQSKISSKHKPHDLGDISTGSNNQFIMTCKGAVVMVDRGDESSVSIVRRSAYRAC</sequence>
<dbReference type="AlphaFoldDB" id="A0A0E0C6I7"/>
<dbReference type="EnsemblPlants" id="OMERI01G25280.1">
    <property type="protein sequence ID" value="OMERI01G25280.1"/>
    <property type="gene ID" value="OMERI01G25280"/>
</dbReference>
<reference evidence="2" key="1">
    <citation type="submission" date="2015-04" db="UniProtKB">
        <authorList>
            <consortium name="EnsemblPlants"/>
        </authorList>
    </citation>
    <scope>IDENTIFICATION</scope>
</reference>
<reference evidence="2" key="2">
    <citation type="submission" date="2018-05" db="EMBL/GenBank/DDBJ databases">
        <title>OmerRS3 (Oryza meridionalis Reference Sequence Version 3).</title>
        <authorList>
            <person name="Zhang J."/>
            <person name="Kudrna D."/>
            <person name="Lee S."/>
            <person name="Talag J."/>
            <person name="Welchert J."/>
            <person name="Wing R.A."/>
        </authorList>
    </citation>
    <scope>NUCLEOTIDE SEQUENCE [LARGE SCALE GENOMIC DNA]</scope>
    <source>
        <strain evidence="2">cv. OR44</strain>
    </source>
</reference>
<accession>A0A0E0C6I7</accession>
<evidence type="ECO:0000256" key="1">
    <source>
        <dbReference type="SAM" id="MobiDB-lite"/>
    </source>
</evidence>
<dbReference type="Gramene" id="OMERI01G25280.1">
    <property type="protein sequence ID" value="OMERI01G25280.1"/>
    <property type="gene ID" value="OMERI01G25280"/>
</dbReference>
<dbReference type="Proteomes" id="UP000008021">
    <property type="component" value="Chromosome 1"/>
</dbReference>
<name>A0A0E0C6I7_9ORYZ</name>
<keyword evidence="3" id="KW-1185">Reference proteome</keyword>
<feature type="region of interest" description="Disordered" evidence="1">
    <location>
        <begin position="1"/>
        <end position="25"/>
    </location>
</feature>
<protein>
    <submittedName>
        <fullName evidence="2">Uncharacterized protein</fullName>
    </submittedName>
</protein>
<feature type="compositionally biased region" description="Basic residues" evidence="1">
    <location>
        <begin position="1"/>
        <end position="16"/>
    </location>
</feature>
<evidence type="ECO:0000313" key="3">
    <source>
        <dbReference type="Proteomes" id="UP000008021"/>
    </source>
</evidence>